<organism evidence="1 2">
    <name type="scientific">Coniosporium tulheliwenetii</name>
    <dbReference type="NCBI Taxonomy" id="3383036"/>
    <lineage>
        <taxon>Eukaryota</taxon>
        <taxon>Fungi</taxon>
        <taxon>Dikarya</taxon>
        <taxon>Ascomycota</taxon>
        <taxon>Pezizomycotina</taxon>
        <taxon>Dothideomycetes</taxon>
        <taxon>Dothideomycetes incertae sedis</taxon>
        <taxon>Coniosporium</taxon>
    </lineage>
</organism>
<dbReference type="EMBL" id="JAPDRP010000002">
    <property type="protein sequence ID" value="KAJ9648680.1"/>
    <property type="molecule type" value="Genomic_DNA"/>
</dbReference>
<evidence type="ECO:0000313" key="1">
    <source>
        <dbReference type="EMBL" id="KAJ9648680.1"/>
    </source>
</evidence>
<dbReference type="Proteomes" id="UP001172680">
    <property type="component" value="Unassembled WGS sequence"/>
</dbReference>
<reference evidence="1" key="1">
    <citation type="submission" date="2022-10" db="EMBL/GenBank/DDBJ databases">
        <title>Culturing micro-colonial fungi from biological soil crusts in the Mojave desert and describing Neophaeococcomyces mojavensis, and introducing the new genera and species Taxawa tesnikishii.</title>
        <authorList>
            <person name="Kurbessoian T."/>
            <person name="Stajich J.E."/>
        </authorList>
    </citation>
    <scope>NUCLEOTIDE SEQUENCE</scope>
    <source>
        <strain evidence="1">JES_115</strain>
    </source>
</reference>
<evidence type="ECO:0000313" key="2">
    <source>
        <dbReference type="Proteomes" id="UP001172680"/>
    </source>
</evidence>
<name>A0ACC2ZM72_9PEZI</name>
<accession>A0ACC2ZM72</accession>
<keyword evidence="2" id="KW-1185">Reference proteome</keyword>
<proteinExistence type="predicted"/>
<protein>
    <submittedName>
        <fullName evidence="1">Uncharacterized protein</fullName>
    </submittedName>
</protein>
<gene>
    <name evidence="1" type="ORF">H2199_000593</name>
</gene>
<sequence>MRGVIYSGVPYEMTVQTRPVPQILNETDAIVRITTSAICGSDLHIYRGVSGGTPPWNMGHEALGYIAEIGSAVSSLTVGDYVIIPDTPSSGHLQMTPEMAEFARIPFADASLIPIPLTRNTTNSTIEQDYLTISDIWATAWAALDFSRFESGDTVAIFGAGPVGLLAAYSAVLRGASRVYAVDHVESRLERAASIGAIPINFVESDPVNQIMALEPEGVTRSVDCVGMEALNSRLEIAEDIIVQQMVAVTRFGGGIGQVGVHMAQPNSAGAPRGETISPNITFPITDFFSKALSFQSGPVDPKLFAPGLVDLISNGRAHPGFISSAVINIEDAPEYYERFNNLEEIKVYISFP</sequence>
<comment type="caution">
    <text evidence="1">The sequence shown here is derived from an EMBL/GenBank/DDBJ whole genome shotgun (WGS) entry which is preliminary data.</text>
</comment>